<dbReference type="InterPro" id="IPR007893">
    <property type="entry name" value="Spore_coat_U/FanG"/>
</dbReference>
<dbReference type="STRING" id="1076937.SAMN04488120_108103"/>
<gene>
    <name evidence="3" type="ORF">SAMN04488120_108103</name>
</gene>
<dbReference type="RefSeq" id="WP_091534163.1">
    <property type="nucleotide sequence ID" value="NZ_FOOC01000008.1"/>
</dbReference>
<name>A0A1I2JL08_9GAMM</name>
<feature type="chain" id="PRO_5011589319" evidence="1">
    <location>
        <begin position="25"/>
        <end position="159"/>
    </location>
</feature>
<keyword evidence="1" id="KW-0732">Signal</keyword>
<organism evidence="3 4">
    <name type="scientific">Fontimonas thermophila</name>
    <dbReference type="NCBI Taxonomy" id="1076937"/>
    <lineage>
        <taxon>Bacteria</taxon>
        <taxon>Pseudomonadati</taxon>
        <taxon>Pseudomonadota</taxon>
        <taxon>Gammaproteobacteria</taxon>
        <taxon>Nevskiales</taxon>
        <taxon>Nevskiaceae</taxon>
        <taxon>Fontimonas</taxon>
    </lineage>
</organism>
<dbReference type="Proteomes" id="UP000199771">
    <property type="component" value="Unassembled WGS sequence"/>
</dbReference>
<protein>
    <submittedName>
        <fullName evidence="3">Spore coat protein U (SCPU) domain-containing protein</fullName>
    </submittedName>
</protein>
<sequence length="159" mass="16491">MTIRSSSPLLLLLSAALLPLRAHALLETCTVTTAPVVFGGYLVTSPAPTDATGTITVTCTAVVSIAVNYTIRLGTGSSGSYAPRRMGGIAGTIAYNLYSNASRTIVWGDGSGGTGTISDGYALNLLMVSRNYTVYGRIPAQQNVAPGAYTDTLFVTVDY</sequence>
<reference evidence="3 4" key="1">
    <citation type="submission" date="2016-10" db="EMBL/GenBank/DDBJ databases">
        <authorList>
            <person name="de Groot N.N."/>
        </authorList>
    </citation>
    <scope>NUCLEOTIDE SEQUENCE [LARGE SCALE GENOMIC DNA]</scope>
    <source>
        <strain evidence="3 4">DSM 23609</strain>
    </source>
</reference>
<proteinExistence type="predicted"/>
<keyword evidence="3" id="KW-0946">Virion</keyword>
<dbReference type="OrthoDB" id="8588792at2"/>
<keyword evidence="4" id="KW-1185">Reference proteome</keyword>
<feature type="signal peptide" evidence="1">
    <location>
        <begin position="1"/>
        <end position="24"/>
    </location>
</feature>
<evidence type="ECO:0000259" key="2">
    <source>
        <dbReference type="Pfam" id="PF05229"/>
    </source>
</evidence>
<dbReference type="PANTHER" id="PTHR37089">
    <property type="entry name" value="PROTEIN U-RELATED"/>
    <property type="match status" value="1"/>
</dbReference>
<dbReference type="InterPro" id="IPR053167">
    <property type="entry name" value="Spore_coat_component"/>
</dbReference>
<dbReference type="AlphaFoldDB" id="A0A1I2JL08"/>
<evidence type="ECO:0000313" key="3">
    <source>
        <dbReference type="EMBL" id="SFF55532.1"/>
    </source>
</evidence>
<accession>A0A1I2JL08</accession>
<keyword evidence="3" id="KW-0167">Capsid protein</keyword>
<dbReference type="PANTHER" id="PTHR37089:SF4">
    <property type="entry name" value="EXPORTED PROTEIN"/>
    <property type="match status" value="1"/>
</dbReference>
<dbReference type="Pfam" id="PF05229">
    <property type="entry name" value="SCPU"/>
    <property type="match status" value="1"/>
</dbReference>
<dbReference type="SMART" id="SM00972">
    <property type="entry name" value="SCPU"/>
    <property type="match status" value="1"/>
</dbReference>
<dbReference type="EMBL" id="FOOC01000008">
    <property type="protein sequence ID" value="SFF55532.1"/>
    <property type="molecule type" value="Genomic_DNA"/>
</dbReference>
<evidence type="ECO:0000313" key="4">
    <source>
        <dbReference type="Proteomes" id="UP000199771"/>
    </source>
</evidence>
<feature type="domain" description="Spore coat protein U/FanG" evidence="2">
    <location>
        <begin position="24"/>
        <end position="156"/>
    </location>
</feature>
<evidence type="ECO:0000256" key="1">
    <source>
        <dbReference type="SAM" id="SignalP"/>
    </source>
</evidence>